<comment type="caution">
    <text evidence="2">The sequence shown here is derived from an EMBL/GenBank/DDBJ whole genome shotgun (WGS) entry which is preliminary data.</text>
</comment>
<proteinExistence type="predicted"/>
<evidence type="ECO:0000256" key="1">
    <source>
        <dbReference type="SAM" id="MobiDB-lite"/>
    </source>
</evidence>
<dbReference type="AlphaFoldDB" id="A0AAN8STV4"/>
<protein>
    <submittedName>
        <fullName evidence="2">Uncharacterized protein</fullName>
    </submittedName>
</protein>
<dbReference type="EMBL" id="JBANQN010000011">
    <property type="protein sequence ID" value="KAK6775559.1"/>
    <property type="molecule type" value="Genomic_DNA"/>
</dbReference>
<evidence type="ECO:0000313" key="3">
    <source>
        <dbReference type="Proteomes" id="UP001371456"/>
    </source>
</evidence>
<feature type="compositionally biased region" description="Basic and acidic residues" evidence="1">
    <location>
        <begin position="1"/>
        <end position="21"/>
    </location>
</feature>
<evidence type="ECO:0000313" key="2">
    <source>
        <dbReference type="EMBL" id="KAK6775559.1"/>
    </source>
</evidence>
<sequence>MPFDDTKRRKSMRENSKEPMRKSLRSKSHNIQVQIVNDSIHRHKKKKLKNGPIDNHIRVSRRTKFAQKGMFVKGSTRSRRRA</sequence>
<feature type="region of interest" description="Disordered" evidence="1">
    <location>
        <begin position="1"/>
        <end position="29"/>
    </location>
</feature>
<dbReference type="Proteomes" id="UP001371456">
    <property type="component" value="Unassembled WGS sequence"/>
</dbReference>
<gene>
    <name evidence="2" type="ORF">RDI58_026560</name>
</gene>
<organism evidence="2 3">
    <name type="scientific">Solanum bulbocastanum</name>
    <name type="common">Wild potato</name>
    <dbReference type="NCBI Taxonomy" id="147425"/>
    <lineage>
        <taxon>Eukaryota</taxon>
        <taxon>Viridiplantae</taxon>
        <taxon>Streptophyta</taxon>
        <taxon>Embryophyta</taxon>
        <taxon>Tracheophyta</taxon>
        <taxon>Spermatophyta</taxon>
        <taxon>Magnoliopsida</taxon>
        <taxon>eudicotyledons</taxon>
        <taxon>Gunneridae</taxon>
        <taxon>Pentapetalae</taxon>
        <taxon>asterids</taxon>
        <taxon>lamiids</taxon>
        <taxon>Solanales</taxon>
        <taxon>Solanaceae</taxon>
        <taxon>Solanoideae</taxon>
        <taxon>Solaneae</taxon>
        <taxon>Solanum</taxon>
    </lineage>
</organism>
<keyword evidence="3" id="KW-1185">Reference proteome</keyword>
<reference evidence="2 3" key="1">
    <citation type="submission" date="2024-02" db="EMBL/GenBank/DDBJ databases">
        <title>de novo genome assembly of Solanum bulbocastanum strain 11H21.</title>
        <authorList>
            <person name="Hosaka A.J."/>
        </authorList>
    </citation>
    <scope>NUCLEOTIDE SEQUENCE [LARGE SCALE GENOMIC DNA]</scope>
    <source>
        <tissue evidence="2">Young leaves</tissue>
    </source>
</reference>
<name>A0AAN8STV4_SOLBU</name>
<accession>A0AAN8STV4</accession>